<reference evidence="7" key="2">
    <citation type="submission" date="2023-06" db="EMBL/GenBank/DDBJ databases">
        <authorList>
            <person name="Ma L."/>
            <person name="Liu K.-W."/>
            <person name="Li Z."/>
            <person name="Hsiao Y.-Y."/>
            <person name="Qi Y."/>
            <person name="Fu T."/>
            <person name="Tang G."/>
            <person name="Zhang D."/>
            <person name="Sun W.-H."/>
            <person name="Liu D.-K."/>
            <person name="Li Y."/>
            <person name="Chen G.-Z."/>
            <person name="Liu X.-D."/>
            <person name="Liao X.-Y."/>
            <person name="Jiang Y.-T."/>
            <person name="Yu X."/>
            <person name="Hao Y."/>
            <person name="Huang J."/>
            <person name="Zhao X.-W."/>
            <person name="Ke S."/>
            <person name="Chen Y.-Y."/>
            <person name="Wu W.-L."/>
            <person name="Hsu J.-L."/>
            <person name="Lin Y.-F."/>
            <person name="Huang M.-D."/>
            <person name="Li C.-Y."/>
            <person name="Huang L."/>
            <person name="Wang Z.-W."/>
            <person name="Zhao X."/>
            <person name="Zhong W.-Y."/>
            <person name="Peng D.-H."/>
            <person name="Ahmad S."/>
            <person name="Lan S."/>
            <person name="Zhang J.-S."/>
            <person name="Tsai W.-C."/>
            <person name="Van De Peer Y."/>
            <person name="Liu Z.-J."/>
        </authorList>
    </citation>
    <scope>NUCLEOTIDE SEQUENCE</scope>
    <source>
        <strain evidence="7">SCP</strain>
        <tissue evidence="7">Leaves</tissue>
    </source>
</reference>
<dbReference type="SUPFAM" id="SSF101941">
    <property type="entry name" value="NAC domain"/>
    <property type="match status" value="1"/>
</dbReference>
<dbReference type="GO" id="GO:0006355">
    <property type="term" value="P:regulation of DNA-templated transcription"/>
    <property type="evidence" value="ECO:0007669"/>
    <property type="project" value="InterPro"/>
</dbReference>
<comment type="caution">
    <text evidence="7">The sequence shown here is derived from an EMBL/GenBank/DDBJ whole genome shotgun (WGS) entry which is preliminary data.</text>
</comment>
<evidence type="ECO:0000259" key="6">
    <source>
        <dbReference type="PROSITE" id="PS51005"/>
    </source>
</evidence>
<dbReference type="PROSITE" id="PS51005">
    <property type="entry name" value="NAC"/>
    <property type="match status" value="1"/>
</dbReference>
<organism evidence="7 8">
    <name type="scientific">Acorus gramineus</name>
    <name type="common">Dwarf sweet flag</name>
    <dbReference type="NCBI Taxonomy" id="55184"/>
    <lineage>
        <taxon>Eukaryota</taxon>
        <taxon>Viridiplantae</taxon>
        <taxon>Streptophyta</taxon>
        <taxon>Embryophyta</taxon>
        <taxon>Tracheophyta</taxon>
        <taxon>Spermatophyta</taxon>
        <taxon>Magnoliopsida</taxon>
        <taxon>Liliopsida</taxon>
        <taxon>Acoraceae</taxon>
        <taxon>Acorus</taxon>
    </lineage>
</organism>
<evidence type="ECO:0000256" key="4">
    <source>
        <dbReference type="ARBA" id="ARBA00023163"/>
    </source>
</evidence>
<name>A0AAV9APL0_ACOGR</name>
<dbReference type="GO" id="GO:0005634">
    <property type="term" value="C:nucleus"/>
    <property type="evidence" value="ECO:0007669"/>
    <property type="project" value="UniProtKB-SubCell"/>
</dbReference>
<accession>A0AAV9APL0</accession>
<evidence type="ECO:0000256" key="5">
    <source>
        <dbReference type="ARBA" id="ARBA00023242"/>
    </source>
</evidence>
<dbReference type="InterPro" id="IPR036093">
    <property type="entry name" value="NAC_dom_sf"/>
</dbReference>
<dbReference type="PANTHER" id="PTHR31744">
    <property type="entry name" value="PROTEIN CUP-SHAPED COTYLEDON 2-RELATED"/>
    <property type="match status" value="1"/>
</dbReference>
<evidence type="ECO:0000256" key="2">
    <source>
        <dbReference type="ARBA" id="ARBA00023015"/>
    </source>
</evidence>
<dbReference type="Pfam" id="PF02365">
    <property type="entry name" value="NAM"/>
    <property type="match status" value="1"/>
</dbReference>
<evidence type="ECO:0000313" key="7">
    <source>
        <dbReference type="EMBL" id="KAK1265870.1"/>
    </source>
</evidence>
<keyword evidence="5" id="KW-0539">Nucleus</keyword>
<keyword evidence="2" id="KW-0805">Transcription regulation</keyword>
<keyword evidence="8" id="KW-1185">Reference proteome</keyword>
<sequence>MEIGESSNKEAVAAETHSLAPGFRFHPTDEELVIYYLKRKVFGKPFRFDAISEVDLYKVEPWDLPARSRIKTRDLEWYFFSPLDKKYGNGSARTSRTTENGYWKTTGKDRAVKAGSGRKVGMKKTLVFHMGRAPHGKRTNWVMHEYRLDSPGTASQNLFVVCRIFQKNAAGPQNGAQYGAPFVEEEWDEDVSAPKEEVGSEKEMPSLVPFNGSEQDQDMSIIPANVDMIASTNGIDEFDFLVDPEELFEGMGSDPTPVDDMLDNNNVHEPQNYPQLGGVDEIPQLPELYQISPEYNNEQFMEMNDLVPPSDAVQDPSVYPAIEDHGVYSIVENPALCSAVEDVVVYHEGIQNGQDFIIGCEGRRDSPVPHPDEELVGAVRQDINLLDQLQMDPLVDGENHVELNDHLNSEGSNTIQSNVDDSDVIYHDAVSQYQLDDVEFFEVNDFTESFSAKGFERLDEILSYFNETDNVLHYVIPDSLSKASEREESSLNQSNNFLKMDGWDAKISLSPQVSSRIISGTGVTDVPSVEKLPQACHHAVLQNINEPAASDAEHNTNANKTTLMGRLTNMLGSISSPPAFAAEFPPKAMMKSLGQTTLTESSSSIRIMTEMVHMNDLSHVTVSGGQGWPLLKDGNMGFVVSYSVAEEIGNPVGFEQNILGKVMSGLMRSGFHLLVFSVAILTASYKIGSCICSR</sequence>
<dbReference type="InterPro" id="IPR003441">
    <property type="entry name" value="NAC-dom"/>
</dbReference>
<keyword evidence="3" id="KW-0238">DNA-binding</keyword>
<proteinExistence type="predicted"/>
<reference evidence="7" key="1">
    <citation type="journal article" date="2023" name="Nat. Commun.">
        <title>Diploid and tetraploid genomes of Acorus and the evolution of monocots.</title>
        <authorList>
            <person name="Ma L."/>
            <person name="Liu K.W."/>
            <person name="Li Z."/>
            <person name="Hsiao Y.Y."/>
            <person name="Qi Y."/>
            <person name="Fu T."/>
            <person name="Tang G.D."/>
            <person name="Zhang D."/>
            <person name="Sun W.H."/>
            <person name="Liu D.K."/>
            <person name="Li Y."/>
            <person name="Chen G.Z."/>
            <person name="Liu X.D."/>
            <person name="Liao X.Y."/>
            <person name="Jiang Y.T."/>
            <person name="Yu X."/>
            <person name="Hao Y."/>
            <person name="Huang J."/>
            <person name="Zhao X.W."/>
            <person name="Ke S."/>
            <person name="Chen Y.Y."/>
            <person name="Wu W.L."/>
            <person name="Hsu J.L."/>
            <person name="Lin Y.F."/>
            <person name="Huang M.D."/>
            <person name="Li C.Y."/>
            <person name="Huang L."/>
            <person name="Wang Z.W."/>
            <person name="Zhao X."/>
            <person name="Zhong W.Y."/>
            <person name="Peng D.H."/>
            <person name="Ahmad S."/>
            <person name="Lan S."/>
            <person name="Zhang J.S."/>
            <person name="Tsai W.C."/>
            <person name="Van de Peer Y."/>
            <person name="Liu Z.J."/>
        </authorList>
    </citation>
    <scope>NUCLEOTIDE SEQUENCE</scope>
    <source>
        <strain evidence="7">SCP</strain>
    </source>
</reference>
<protein>
    <submittedName>
        <fullName evidence="7">NAC domain-containing protein 78</fullName>
    </submittedName>
</protein>
<dbReference type="AlphaFoldDB" id="A0AAV9APL0"/>
<gene>
    <name evidence="7" type="ORF">QJS04_geneDACA000266</name>
</gene>
<evidence type="ECO:0000313" key="8">
    <source>
        <dbReference type="Proteomes" id="UP001179952"/>
    </source>
</evidence>
<dbReference type="PANTHER" id="PTHR31744:SF210">
    <property type="entry name" value="NAC DOMAIN-CONTAINING PROTEIN 86-LIKE"/>
    <property type="match status" value="1"/>
</dbReference>
<evidence type="ECO:0000256" key="1">
    <source>
        <dbReference type="ARBA" id="ARBA00004123"/>
    </source>
</evidence>
<comment type="subcellular location">
    <subcellularLocation>
        <location evidence="1">Nucleus</location>
    </subcellularLocation>
</comment>
<dbReference type="Gene3D" id="2.170.150.80">
    <property type="entry name" value="NAC domain"/>
    <property type="match status" value="1"/>
</dbReference>
<dbReference type="GO" id="GO:0003677">
    <property type="term" value="F:DNA binding"/>
    <property type="evidence" value="ECO:0007669"/>
    <property type="project" value="UniProtKB-KW"/>
</dbReference>
<dbReference type="FunFam" id="2.170.150.80:FF:000002">
    <property type="entry name" value="Nac domain-containing protein 86"/>
    <property type="match status" value="1"/>
</dbReference>
<dbReference type="EMBL" id="JAUJYN010000007">
    <property type="protein sequence ID" value="KAK1265870.1"/>
    <property type="molecule type" value="Genomic_DNA"/>
</dbReference>
<evidence type="ECO:0000256" key="3">
    <source>
        <dbReference type="ARBA" id="ARBA00023125"/>
    </source>
</evidence>
<dbReference type="Proteomes" id="UP001179952">
    <property type="component" value="Unassembled WGS sequence"/>
</dbReference>
<feature type="domain" description="NAC" evidence="6">
    <location>
        <begin position="19"/>
        <end position="167"/>
    </location>
</feature>
<keyword evidence="4" id="KW-0804">Transcription</keyword>